<evidence type="ECO:0000313" key="3">
    <source>
        <dbReference type="Proteomes" id="UP001232148"/>
    </source>
</evidence>
<proteinExistence type="predicted"/>
<comment type="caution">
    <text evidence="2">The sequence shown here is derived from an EMBL/GenBank/DDBJ whole genome shotgun (WGS) entry which is preliminary data.</text>
</comment>
<sequence>MSASRSNVFREAHDEFLNALRPKDRDRLAHCNSEDELVSFMKELDCVAAKGRSRRSNKALAFVQRLYARLQPYFDALNVIVGTEPCAALSYGAFRIVLQLAAGMPVFFDKVIAILERLMDSFPQYDAINPLFNGEPPPCLRRHLELVYKDLFQILLTLGRVLRGSNGQARSAGVQIISTLWDPFESKIGGVISHMNEHRQFIKDELQIIRLEQSQQAEKAVEREREFAEKERLAQDASRKQIEELSRNTEGVAWTLQEERRRMCVIEQPSCQDHNT</sequence>
<protein>
    <recommendedName>
        <fullName evidence="4">Fungal STAND N-terminal Goodbye domain-containing protein</fullName>
    </recommendedName>
</protein>
<accession>A0AAD9M6S3</accession>
<reference evidence="2" key="1">
    <citation type="submission" date="2021-06" db="EMBL/GenBank/DDBJ databases">
        <title>Comparative genomics, transcriptomics and evolutionary studies reveal genomic signatures of adaptation to plant cell wall in hemibiotrophic fungi.</title>
        <authorList>
            <consortium name="DOE Joint Genome Institute"/>
            <person name="Baroncelli R."/>
            <person name="Diaz J.F."/>
            <person name="Benocci T."/>
            <person name="Peng M."/>
            <person name="Battaglia E."/>
            <person name="Haridas S."/>
            <person name="Andreopoulos W."/>
            <person name="Labutti K."/>
            <person name="Pangilinan J."/>
            <person name="Floch G.L."/>
            <person name="Makela M.R."/>
            <person name="Henrissat B."/>
            <person name="Grigoriev I.V."/>
            <person name="Crouch J.A."/>
            <person name="De Vries R.P."/>
            <person name="Sukno S.A."/>
            <person name="Thon M.R."/>
        </authorList>
    </citation>
    <scope>NUCLEOTIDE SEQUENCE</scope>
    <source>
        <strain evidence="2">MAFF235873</strain>
    </source>
</reference>
<evidence type="ECO:0008006" key="4">
    <source>
        <dbReference type="Google" id="ProtNLM"/>
    </source>
</evidence>
<feature type="coiled-coil region" evidence="1">
    <location>
        <begin position="211"/>
        <end position="248"/>
    </location>
</feature>
<dbReference type="Proteomes" id="UP001232148">
    <property type="component" value="Unassembled WGS sequence"/>
</dbReference>
<gene>
    <name evidence="2" type="ORF">LX32DRAFT_318566</name>
</gene>
<organism evidence="2 3">
    <name type="scientific">Colletotrichum zoysiae</name>
    <dbReference type="NCBI Taxonomy" id="1216348"/>
    <lineage>
        <taxon>Eukaryota</taxon>
        <taxon>Fungi</taxon>
        <taxon>Dikarya</taxon>
        <taxon>Ascomycota</taxon>
        <taxon>Pezizomycotina</taxon>
        <taxon>Sordariomycetes</taxon>
        <taxon>Hypocreomycetidae</taxon>
        <taxon>Glomerellales</taxon>
        <taxon>Glomerellaceae</taxon>
        <taxon>Colletotrichum</taxon>
        <taxon>Colletotrichum graminicola species complex</taxon>
    </lineage>
</organism>
<keyword evidence="3" id="KW-1185">Reference proteome</keyword>
<dbReference type="EMBL" id="MU842849">
    <property type="protein sequence ID" value="KAK2030658.1"/>
    <property type="molecule type" value="Genomic_DNA"/>
</dbReference>
<name>A0AAD9M6S3_9PEZI</name>
<keyword evidence="1" id="KW-0175">Coiled coil</keyword>
<dbReference type="AlphaFoldDB" id="A0AAD9M6S3"/>
<evidence type="ECO:0000256" key="1">
    <source>
        <dbReference type="SAM" id="Coils"/>
    </source>
</evidence>
<evidence type="ECO:0000313" key="2">
    <source>
        <dbReference type="EMBL" id="KAK2030658.1"/>
    </source>
</evidence>